<protein>
    <recommendedName>
        <fullName evidence="7">Transcription initiation factor TFIID subunit 12 domain-containing protein</fullName>
    </recommendedName>
</protein>
<dbReference type="InterPro" id="IPR037794">
    <property type="entry name" value="TAF12"/>
</dbReference>
<evidence type="ECO:0000256" key="2">
    <source>
        <dbReference type="ARBA" id="ARBA00007530"/>
    </source>
</evidence>
<dbReference type="GO" id="GO:0005669">
    <property type="term" value="C:transcription factor TFIID complex"/>
    <property type="evidence" value="ECO:0007669"/>
    <property type="project" value="InterPro"/>
</dbReference>
<keyword evidence="5" id="KW-0539">Nucleus</keyword>
<comment type="subcellular location">
    <subcellularLocation>
        <location evidence="1">Nucleus</location>
    </subcellularLocation>
</comment>
<accession>A0A1R2B0A1</accession>
<keyword evidence="4" id="KW-0804">Transcription</keyword>
<feature type="domain" description="Transcription initiation factor TFIID subunit 12" evidence="7">
    <location>
        <begin position="19"/>
        <end position="71"/>
    </location>
</feature>
<evidence type="ECO:0000256" key="6">
    <source>
        <dbReference type="SAM" id="MobiDB-lite"/>
    </source>
</evidence>
<dbReference type="GO" id="GO:0003677">
    <property type="term" value="F:DNA binding"/>
    <property type="evidence" value="ECO:0007669"/>
    <property type="project" value="TreeGrafter"/>
</dbReference>
<evidence type="ECO:0000313" key="8">
    <source>
        <dbReference type="EMBL" id="OMJ70214.1"/>
    </source>
</evidence>
<reference evidence="8 9" key="1">
    <citation type="submission" date="2016-11" db="EMBL/GenBank/DDBJ databases">
        <title>The macronuclear genome of Stentor coeruleus: a giant cell with tiny introns.</title>
        <authorList>
            <person name="Slabodnick M."/>
            <person name="Ruby J.G."/>
            <person name="Reiff S.B."/>
            <person name="Swart E.C."/>
            <person name="Gosai S."/>
            <person name="Prabakaran S."/>
            <person name="Witkowska E."/>
            <person name="Larue G.E."/>
            <person name="Fisher S."/>
            <person name="Freeman R.M."/>
            <person name="Gunawardena J."/>
            <person name="Chu W."/>
            <person name="Stover N.A."/>
            <person name="Gregory B.D."/>
            <person name="Nowacki M."/>
            <person name="Derisi J."/>
            <person name="Roy S.W."/>
            <person name="Marshall W.F."/>
            <person name="Sood P."/>
        </authorList>
    </citation>
    <scope>NUCLEOTIDE SEQUENCE [LARGE SCALE GENOMIC DNA]</scope>
    <source>
        <strain evidence="8">WM001</strain>
    </source>
</reference>
<feature type="region of interest" description="Disordered" evidence="6">
    <location>
        <begin position="84"/>
        <end position="107"/>
    </location>
</feature>
<evidence type="ECO:0000256" key="1">
    <source>
        <dbReference type="ARBA" id="ARBA00004123"/>
    </source>
</evidence>
<dbReference type="PANTHER" id="PTHR12264:SF21">
    <property type="entry name" value="TRANSCRIPTION INITIATION FACTOR TFIID SUBUNIT 12"/>
    <property type="match status" value="1"/>
</dbReference>
<comment type="similarity">
    <text evidence="2">Belongs to the TAF12 family.</text>
</comment>
<dbReference type="Pfam" id="PF03847">
    <property type="entry name" value="TFIID_20kDa"/>
    <property type="match status" value="1"/>
</dbReference>
<dbReference type="GO" id="GO:0000124">
    <property type="term" value="C:SAGA complex"/>
    <property type="evidence" value="ECO:0007669"/>
    <property type="project" value="InterPro"/>
</dbReference>
<gene>
    <name evidence="8" type="ORF">SteCoe_31870</name>
</gene>
<organism evidence="8 9">
    <name type="scientific">Stentor coeruleus</name>
    <dbReference type="NCBI Taxonomy" id="5963"/>
    <lineage>
        <taxon>Eukaryota</taxon>
        <taxon>Sar</taxon>
        <taxon>Alveolata</taxon>
        <taxon>Ciliophora</taxon>
        <taxon>Postciliodesmatophora</taxon>
        <taxon>Heterotrichea</taxon>
        <taxon>Heterotrichida</taxon>
        <taxon>Stentoridae</taxon>
        <taxon>Stentor</taxon>
    </lineage>
</organism>
<evidence type="ECO:0000313" key="9">
    <source>
        <dbReference type="Proteomes" id="UP000187209"/>
    </source>
</evidence>
<dbReference type="OrthoDB" id="2193432at2759"/>
<proteinExistence type="inferred from homology"/>
<dbReference type="InterPro" id="IPR003228">
    <property type="entry name" value="TFIID_TAF12_dom"/>
</dbReference>
<dbReference type="AlphaFoldDB" id="A0A1R2B0A1"/>
<dbReference type="GO" id="GO:0046982">
    <property type="term" value="F:protein heterodimerization activity"/>
    <property type="evidence" value="ECO:0007669"/>
    <property type="project" value="InterPro"/>
</dbReference>
<dbReference type="Proteomes" id="UP000187209">
    <property type="component" value="Unassembled WGS sequence"/>
</dbReference>
<comment type="caution">
    <text evidence="8">The sequence shown here is derived from an EMBL/GenBank/DDBJ whole genome shotgun (WGS) entry which is preliminary data.</text>
</comment>
<dbReference type="SUPFAM" id="SSF47113">
    <property type="entry name" value="Histone-fold"/>
    <property type="match status" value="1"/>
</dbReference>
<keyword evidence="9" id="KW-1185">Reference proteome</keyword>
<evidence type="ECO:0000259" key="7">
    <source>
        <dbReference type="Pfam" id="PF03847"/>
    </source>
</evidence>
<dbReference type="EMBL" id="MPUH01001112">
    <property type="protein sequence ID" value="OMJ70214.1"/>
    <property type="molecule type" value="Genomic_DNA"/>
</dbReference>
<dbReference type="PANTHER" id="PTHR12264">
    <property type="entry name" value="TRANSCRIPTION INITIATION FACTOR TFIID SUBUNIT 12"/>
    <property type="match status" value="1"/>
</dbReference>
<evidence type="ECO:0000256" key="3">
    <source>
        <dbReference type="ARBA" id="ARBA00023015"/>
    </source>
</evidence>
<dbReference type="GO" id="GO:0017025">
    <property type="term" value="F:TBP-class protein binding"/>
    <property type="evidence" value="ECO:0007669"/>
    <property type="project" value="TreeGrafter"/>
</dbReference>
<keyword evidence="3" id="KW-0805">Transcription regulation</keyword>
<dbReference type="GO" id="GO:0051123">
    <property type="term" value="P:RNA polymerase II preinitiation complex assembly"/>
    <property type="evidence" value="ECO:0007669"/>
    <property type="project" value="TreeGrafter"/>
</dbReference>
<sequence length="107" mass="12368">MAESIINRKELQQIYKRGLSFDTSAEDLLVKLGEDFFIRVLELACKSANAREGSALEIEDIKLVLEKYWDIKVPEFEKEETSKLTRRSQAKTKREAAVRKTYNAKAK</sequence>
<dbReference type="Gene3D" id="1.10.20.10">
    <property type="entry name" value="Histone, subunit A"/>
    <property type="match status" value="1"/>
</dbReference>
<dbReference type="CDD" id="cd07981">
    <property type="entry name" value="HFD_TAF12"/>
    <property type="match status" value="1"/>
</dbReference>
<name>A0A1R2B0A1_9CILI</name>
<dbReference type="InterPro" id="IPR009072">
    <property type="entry name" value="Histone-fold"/>
</dbReference>
<evidence type="ECO:0000256" key="4">
    <source>
        <dbReference type="ARBA" id="ARBA00023163"/>
    </source>
</evidence>
<evidence type="ECO:0000256" key="5">
    <source>
        <dbReference type="ARBA" id="ARBA00023242"/>
    </source>
</evidence>